<reference evidence="2" key="1">
    <citation type="submission" date="2023-03" db="EMBL/GenBank/DDBJ databases">
        <title>Chromosome-scale reference genome and RAD-based genetic map of yellow starthistle (Centaurea solstitialis) reveal putative structural variation and QTLs associated with invader traits.</title>
        <authorList>
            <person name="Reatini B."/>
            <person name="Cang F.A."/>
            <person name="Jiang Q."/>
            <person name="Mckibben M.T.W."/>
            <person name="Barker M.S."/>
            <person name="Rieseberg L.H."/>
            <person name="Dlugosch K.M."/>
        </authorList>
    </citation>
    <scope>NUCLEOTIDE SEQUENCE</scope>
    <source>
        <strain evidence="2">CAN-66</strain>
        <tissue evidence="2">Leaf</tissue>
    </source>
</reference>
<name>A0AA38WHH9_9ASTR</name>
<evidence type="ECO:0000313" key="2">
    <source>
        <dbReference type="EMBL" id="KAJ9561092.1"/>
    </source>
</evidence>
<sequence>MESDSINPKLNATSVMDWDTLHGNAEESTSNSLLSGSSAAVSATESTVAESIQFQSNQESVQNQALMAEITDASSSEILKDVKSKLCSQSCLEIVRKYRDHNQVMCDSIKKLDQSRRESSLVIANLEEQIKSYQANAKK</sequence>
<keyword evidence="1" id="KW-0175">Coiled coil</keyword>
<dbReference type="AlphaFoldDB" id="A0AA38WHH9"/>
<dbReference type="EMBL" id="JARYMX010000002">
    <property type="protein sequence ID" value="KAJ9561092.1"/>
    <property type="molecule type" value="Genomic_DNA"/>
</dbReference>
<protein>
    <submittedName>
        <fullName evidence="2">Uncharacterized protein</fullName>
    </submittedName>
</protein>
<gene>
    <name evidence="2" type="ORF">OSB04_006252</name>
</gene>
<evidence type="ECO:0000256" key="1">
    <source>
        <dbReference type="SAM" id="Coils"/>
    </source>
</evidence>
<organism evidence="2 3">
    <name type="scientific">Centaurea solstitialis</name>
    <name type="common">yellow star-thistle</name>
    <dbReference type="NCBI Taxonomy" id="347529"/>
    <lineage>
        <taxon>Eukaryota</taxon>
        <taxon>Viridiplantae</taxon>
        <taxon>Streptophyta</taxon>
        <taxon>Embryophyta</taxon>
        <taxon>Tracheophyta</taxon>
        <taxon>Spermatophyta</taxon>
        <taxon>Magnoliopsida</taxon>
        <taxon>eudicotyledons</taxon>
        <taxon>Gunneridae</taxon>
        <taxon>Pentapetalae</taxon>
        <taxon>asterids</taxon>
        <taxon>campanulids</taxon>
        <taxon>Asterales</taxon>
        <taxon>Asteraceae</taxon>
        <taxon>Carduoideae</taxon>
        <taxon>Cardueae</taxon>
        <taxon>Centaureinae</taxon>
        <taxon>Centaurea</taxon>
    </lineage>
</organism>
<comment type="caution">
    <text evidence="2">The sequence shown here is derived from an EMBL/GenBank/DDBJ whole genome shotgun (WGS) entry which is preliminary data.</text>
</comment>
<feature type="coiled-coil region" evidence="1">
    <location>
        <begin position="109"/>
        <end position="136"/>
    </location>
</feature>
<proteinExistence type="predicted"/>
<accession>A0AA38WHH9</accession>
<dbReference type="Proteomes" id="UP001172457">
    <property type="component" value="Chromosome 2"/>
</dbReference>
<keyword evidence="3" id="KW-1185">Reference proteome</keyword>
<evidence type="ECO:0000313" key="3">
    <source>
        <dbReference type="Proteomes" id="UP001172457"/>
    </source>
</evidence>